<sequence>MLGVKPQLERLYLFFDKIRYDSITEKNENLKLKAQAIFQQEQQQNKNLLLCFVVAIIIAMSIVVGNFLVAKHKREKMKSAEIRIAKKLHDELANDVFQTMAFAETQDLSTTQNKEMVLTNLNTIYSRTRHISTENSTSE</sequence>
<feature type="transmembrane region" description="Helical" evidence="1">
    <location>
        <begin position="47"/>
        <end position="69"/>
    </location>
</feature>
<dbReference type="Proteomes" id="UP000236737">
    <property type="component" value="Unassembled WGS sequence"/>
</dbReference>
<keyword evidence="3" id="KW-1185">Reference proteome</keyword>
<evidence type="ECO:0000313" key="3">
    <source>
        <dbReference type="Proteomes" id="UP000236737"/>
    </source>
</evidence>
<dbReference type="EMBL" id="FNVP01000012">
    <property type="protein sequence ID" value="SEG39626.1"/>
    <property type="molecule type" value="Genomic_DNA"/>
</dbReference>
<keyword evidence="1" id="KW-0472">Membrane</keyword>
<evidence type="ECO:0008006" key="4">
    <source>
        <dbReference type="Google" id="ProtNLM"/>
    </source>
</evidence>
<reference evidence="3" key="1">
    <citation type="submission" date="2016-10" db="EMBL/GenBank/DDBJ databases">
        <authorList>
            <person name="Varghese N."/>
            <person name="Submissions S."/>
        </authorList>
    </citation>
    <scope>NUCLEOTIDE SEQUENCE [LARGE SCALE GENOMIC DNA]</scope>
    <source>
        <strain evidence="3">CGMCC 1.9230</strain>
    </source>
</reference>
<keyword evidence="1" id="KW-0812">Transmembrane</keyword>
<evidence type="ECO:0000313" key="2">
    <source>
        <dbReference type="EMBL" id="SEG39626.1"/>
    </source>
</evidence>
<accession>A0A1H5ZVZ7</accession>
<dbReference type="RefSeq" id="WP_104000577.1">
    <property type="nucleotide sequence ID" value="NZ_FNVP01000012.1"/>
</dbReference>
<dbReference type="AlphaFoldDB" id="A0A1H5ZVZ7"/>
<dbReference type="OrthoDB" id="943406at2"/>
<proteinExistence type="predicted"/>
<name>A0A1H5ZVZ7_9FLAO</name>
<organism evidence="2 3">
    <name type="scientific">Flavobacterium urumqiense</name>
    <dbReference type="NCBI Taxonomy" id="935224"/>
    <lineage>
        <taxon>Bacteria</taxon>
        <taxon>Pseudomonadati</taxon>
        <taxon>Bacteroidota</taxon>
        <taxon>Flavobacteriia</taxon>
        <taxon>Flavobacteriales</taxon>
        <taxon>Flavobacteriaceae</taxon>
        <taxon>Flavobacterium</taxon>
    </lineage>
</organism>
<evidence type="ECO:0000256" key="1">
    <source>
        <dbReference type="SAM" id="Phobius"/>
    </source>
</evidence>
<protein>
    <recommendedName>
        <fullName evidence="4">Histidine kinase</fullName>
    </recommendedName>
</protein>
<gene>
    <name evidence="2" type="ORF">SAMN04488130_1127</name>
</gene>
<keyword evidence="1" id="KW-1133">Transmembrane helix</keyword>